<dbReference type="PANTHER" id="PTHR43845:SF1">
    <property type="entry name" value="BLR5969 PROTEIN"/>
    <property type="match status" value="1"/>
</dbReference>
<dbReference type="AlphaFoldDB" id="A0A428WRY6"/>
<dbReference type="OrthoDB" id="580775at2"/>
<accession>A0A428WRY6</accession>
<reference evidence="1 2" key="1">
    <citation type="submission" date="2018-05" db="EMBL/GenBank/DDBJ databases">
        <title>Evolution of GPA BGCs.</title>
        <authorList>
            <person name="Waglechner N."/>
            <person name="Wright G.D."/>
        </authorList>
    </citation>
    <scope>NUCLEOTIDE SEQUENCE [LARGE SCALE GENOMIC DNA]</scope>
    <source>
        <strain evidence="1 2">DSM 5908</strain>
    </source>
</reference>
<name>A0A428WRY6_AMYBA</name>
<protein>
    <recommendedName>
        <fullName evidence="3">Phenylacetate--CoA ligase family protein</fullName>
    </recommendedName>
</protein>
<dbReference type="Proteomes" id="UP000286716">
    <property type="component" value="Unassembled WGS sequence"/>
</dbReference>
<dbReference type="Gene3D" id="3.40.50.12780">
    <property type="entry name" value="N-terminal domain of ligase-like"/>
    <property type="match status" value="1"/>
</dbReference>
<dbReference type="InterPro" id="IPR042099">
    <property type="entry name" value="ANL_N_sf"/>
</dbReference>
<evidence type="ECO:0008006" key="3">
    <source>
        <dbReference type="Google" id="ProtNLM"/>
    </source>
</evidence>
<dbReference type="RefSeq" id="WP_020640597.1">
    <property type="nucleotide sequence ID" value="NZ_QHHU01000015.1"/>
</dbReference>
<comment type="caution">
    <text evidence="1">The sequence shown here is derived from an EMBL/GenBank/DDBJ whole genome shotgun (WGS) entry which is preliminary data.</text>
</comment>
<dbReference type="EMBL" id="QHHU01000015">
    <property type="protein sequence ID" value="RSM45793.1"/>
    <property type="molecule type" value="Genomic_DNA"/>
</dbReference>
<evidence type="ECO:0000313" key="1">
    <source>
        <dbReference type="EMBL" id="RSM45793.1"/>
    </source>
</evidence>
<proteinExistence type="predicted"/>
<dbReference type="PANTHER" id="PTHR43845">
    <property type="entry name" value="BLR5969 PROTEIN"/>
    <property type="match status" value="1"/>
</dbReference>
<sequence>MTEATDALLAAGVALQRDHRARLAKLPPADRRAELTERMLVLARTLRASHRGYAEHYRDVEELTPGTVPAIDKTALFATPAAFCGACGIEPDAAQRFLAGSFELGSRFDDQRVLFGSSGSTGDRLPVPYHLLDLGRSLAAFVDRAVHAERPAAARMLYIGLMDRHNGGNAWMYHLRSMLDVRLASLFDPVPDLLALVRDFTPDVILTRPHLLLALGTLAERQGHRLPPAHLLSVGDPLTASAAEEIAQHWGTEPHNSYSTVETGPLAYQADAGRPSLTVYDDLHLLELIDAGGRPITEPGVTGRIAVTTLYRCQFPLVRYLVGDSAVWLDTDLTHIGFPTRATPTTWSIGGQSIELHEADLISAIPAPARDVQMVRSANDTLLFRYALTRHQPAGDLEQRLREAMTTLLRTHGLTAPVTISTERVDVLAPDHATGKIRRFVR</sequence>
<gene>
    <name evidence="1" type="ORF">DMA12_13040</name>
</gene>
<keyword evidence="2" id="KW-1185">Reference proteome</keyword>
<evidence type="ECO:0000313" key="2">
    <source>
        <dbReference type="Proteomes" id="UP000286716"/>
    </source>
</evidence>
<dbReference type="SUPFAM" id="SSF56801">
    <property type="entry name" value="Acetyl-CoA synthetase-like"/>
    <property type="match status" value="1"/>
</dbReference>
<organism evidence="1 2">
    <name type="scientific">Amycolatopsis balhimycina DSM 5908</name>
    <dbReference type="NCBI Taxonomy" id="1081091"/>
    <lineage>
        <taxon>Bacteria</taxon>
        <taxon>Bacillati</taxon>
        <taxon>Actinomycetota</taxon>
        <taxon>Actinomycetes</taxon>
        <taxon>Pseudonocardiales</taxon>
        <taxon>Pseudonocardiaceae</taxon>
        <taxon>Amycolatopsis</taxon>
    </lineage>
</organism>